<evidence type="ECO:0000313" key="3">
    <source>
        <dbReference type="Proteomes" id="UP000515838"/>
    </source>
</evidence>
<dbReference type="GeneID" id="81472289"/>
<reference evidence="2 3" key="1">
    <citation type="submission" date="2020-08" db="EMBL/GenBank/DDBJ databases">
        <title>Streptomycin Non-resistant strain, P. mexicana.</title>
        <authorList>
            <person name="Ganesh-Kumar S."/>
            <person name="Zhe T."/>
            <person name="Yu Z."/>
            <person name="Min Y."/>
        </authorList>
    </citation>
    <scope>NUCLEOTIDE SEQUENCE [LARGE SCALE GENOMIC DNA]</scope>
    <source>
        <strain evidence="2 3">GTZY2</strain>
    </source>
</reference>
<name>A0A7G9TAT7_PSEMX</name>
<evidence type="ECO:0000256" key="1">
    <source>
        <dbReference type="SAM" id="MobiDB-lite"/>
    </source>
</evidence>
<gene>
    <name evidence="2" type="ORF">IAE60_14980</name>
</gene>
<dbReference type="AlphaFoldDB" id="A0A7G9TAT7"/>
<dbReference type="EMBL" id="CP060731">
    <property type="protein sequence ID" value="QNN77212.1"/>
    <property type="molecule type" value="Genomic_DNA"/>
</dbReference>
<proteinExistence type="predicted"/>
<feature type="region of interest" description="Disordered" evidence="1">
    <location>
        <begin position="147"/>
        <end position="169"/>
    </location>
</feature>
<dbReference type="Proteomes" id="UP000515838">
    <property type="component" value="Chromosome"/>
</dbReference>
<accession>A0A7G9TAT7</accession>
<protein>
    <submittedName>
        <fullName evidence="2">Uncharacterized protein</fullName>
    </submittedName>
</protein>
<organism evidence="2 3">
    <name type="scientific">Pseudoxanthomonas mexicana</name>
    <dbReference type="NCBI Taxonomy" id="128785"/>
    <lineage>
        <taxon>Bacteria</taxon>
        <taxon>Pseudomonadati</taxon>
        <taxon>Pseudomonadota</taxon>
        <taxon>Gammaproteobacteria</taxon>
        <taxon>Lysobacterales</taxon>
        <taxon>Lysobacteraceae</taxon>
        <taxon>Pseudoxanthomonas</taxon>
    </lineage>
</organism>
<sequence>MALPQSYRWSDNADGGANLYQNYACVAAIKADGTTKLKWWQKEFHSKAASVAQAKRFIERWINARNSPRAYECARWRNRYAKAAAPPPARRQGSALDYNRLLQPTSSAISTRVIMVDAMPDDFESIADVGQPLQRFAKSSGLNVTAKATHAPLPQRGTGKVAHSRHAPR</sequence>
<evidence type="ECO:0000313" key="2">
    <source>
        <dbReference type="EMBL" id="QNN77212.1"/>
    </source>
</evidence>
<dbReference type="RefSeq" id="WP_187572860.1">
    <property type="nucleotide sequence ID" value="NZ_CP060731.1"/>
</dbReference>